<gene>
    <name evidence="1" type="ORF">BD289DRAFT_360</name>
</gene>
<sequence>MNGPTATRRQKYRRTCTVSVPCRYSAPTVNVLILSPLSNRTSVIAPPRSRACQPSQLRQPWRALQLGEPQTALEPLEPSNPSGPHSAAIEFSDSRILLRSLASCY</sequence>
<reference evidence="1 2" key="1">
    <citation type="journal article" date="2018" name="Mycol. Prog.">
        <title>Coniella lustricola, a new species from submerged detritus.</title>
        <authorList>
            <person name="Raudabaugh D.B."/>
            <person name="Iturriaga T."/>
            <person name="Carver A."/>
            <person name="Mondo S."/>
            <person name="Pangilinan J."/>
            <person name="Lipzen A."/>
            <person name="He G."/>
            <person name="Amirebrahimi M."/>
            <person name="Grigoriev I.V."/>
            <person name="Miller A.N."/>
        </authorList>
    </citation>
    <scope>NUCLEOTIDE SEQUENCE [LARGE SCALE GENOMIC DNA]</scope>
    <source>
        <strain evidence="1 2">B22-T-1</strain>
    </source>
</reference>
<dbReference type="EMBL" id="KZ678372">
    <property type="protein sequence ID" value="PSS05134.1"/>
    <property type="molecule type" value="Genomic_DNA"/>
</dbReference>
<evidence type="ECO:0000313" key="1">
    <source>
        <dbReference type="EMBL" id="PSS05134.1"/>
    </source>
</evidence>
<proteinExistence type="predicted"/>
<evidence type="ECO:0000313" key="2">
    <source>
        <dbReference type="Proteomes" id="UP000241462"/>
    </source>
</evidence>
<dbReference type="AlphaFoldDB" id="A0A2T3AN92"/>
<dbReference type="Proteomes" id="UP000241462">
    <property type="component" value="Unassembled WGS sequence"/>
</dbReference>
<organism evidence="1 2">
    <name type="scientific">Coniella lustricola</name>
    <dbReference type="NCBI Taxonomy" id="2025994"/>
    <lineage>
        <taxon>Eukaryota</taxon>
        <taxon>Fungi</taxon>
        <taxon>Dikarya</taxon>
        <taxon>Ascomycota</taxon>
        <taxon>Pezizomycotina</taxon>
        <taxon>Sordariomycetes</taxon>
        <taxon>Sordariomycetidae</taxon>
        <taxon>Diaporthales</taxon>
        <taxon>Schizoparmaceae</taxon>
        <taxon>Coniella</taxon>
    </lineage>
</organism>
<name>A0A2T3AN92_9PEZI</name>
<protein>
    <submittedName>
        <fullName evidence="1">Uncharacterized protein</fullName>
    </submittedName>
</protein>
<accession>A0A2T3AN92</accession>
<keyword evidence="2" id="KW-1185">Reference proteome</keyword>
<dbReference type="InParanoid" id="A0A2T3AN92"/>